<evidence type="ECO:0000313" key="3">
    <source>
        <dbReference type="Proteomes" id="UP000252289"/>
    </source>
</evidence>
<evidence type="ECO:0000313" key="2">
    <source>
        <dbReference type="EMBL" id="RCL83525.1"/>
    </source>
</evidence>
<dbReference type="Proteomes" id="UP000252289">
    <property type="component" value="Unassembled WGS sequence"/>
</dbReference>
<dbReference type="EMBL" id="QOQK01000029">
    <property type="protein sequence ID" value="RCL83525.1"/>
    <property type="molecule type" value="Genomic_DNA"/>
</dbReference>
<comment type="caution">
    <text evidence="2">The sequence shown here is derived from an EMBL/GenBank/DDBJ whole genome shotgun (WGS) entry which is preliminary data.</text>
</comment>
<evidence type="ECO:0000259" key="1">
    <source>
        <dbReference type="Pfam" id="PF13577"/>
    </source>
</evidence>
<dbReference type="SUPFAM" id="SSF54427">
    <property type="entry name" value="NTF2-like"/>
    <property type="match status" value="1"/>
</dbReference>
<protein>
    <submittedName>
        <fullName evidence="2">Nuclear transport factor 2 family protein</fullName>
    </submittedName>
</protein>
<dbReference type="InterPro" id="IPR032710">
    <property type="entry name" value="NTF2-like_dom_sf"/>
</dbReference>
<organism evidence="2 3">
    <name type="scientific">PS1 clade bacterium</name>
    <dbReference type="NCBI Taxonomy" id="2175152"/>
    <lineage>
        <taxon>Bacteria</taxon>
        <taxon>Pseudomonadati</taxon>
        <taxon>Pseudomonadota</taxon>
        <taxon>Alphaproteobacteria</taxon>
        <taxon>PS1 clade</taxon>
    </lineage>
</organism>
<feature type="domain" description="SnoaL-like" evidence="1">
    <location>
        <begin position="77"/>
        <end position="187"/>
    </location>
</feature>
<gene>
    <name evidence="2" type="ORF">DBW64_05400</name>
</gene>
<accession>A0A368EIS9</accession>
<proteinExistence type="predicted"/>
<dbReference type="InterPro" id="IPR037401">
    <property type="entry name" value="SnoaL-like"/>
</dbReference>
<reference evidence="2 3" key="1">
    <citation type="journal article" date="2018" name="Microbiome">
        <title>Fine metagenomic profile of the Mediterranean stratified and mixed water columns revealed by assembly and recruitment.</title>
        <authorList>
            <person name="Haro-Moreno J.M."/>
            <person name="Lopez-Perez M."/>
            <person name="De La Torre J.R."/>
            <person name="Picazo A."/>
            <person name="Camacho A."/>
            <person name="Rodriguez-Valera F."/>
        </authorList>
    </citation>
    <scope>NUCLEOTIDE SEQUENCE [LARGE SCALE GENOMIC DNA]</scope>
    <source>
        <strain evidence="2">MED-G50</strain>
    </source>
</reference>
<dbReference type="Gene3D" id="3.10.450.50">
    <property type="match status" value="1"/>
</dbReference>
<sequence>MKNFKGLMLAFILGVIVIFSAQKSLHIQAKSIGACSTDLIKAAARQDIEYLRRNYAKATDLLGITEEASFNEGLEIYRSIFTVDADFSVSGDGAPDMSATGPDAWADIVEKNLGPMGPTQHLIGTQRVIDLNVDISSDCKIQSGSAKMESYVQAWHDLPNSKIWHYLGSYFDNVIYVSGKGWQIEKMNLMRITTETRNKLSD</sequence>
<name>A0A368EIS9_9PROT</name>
<dbReference type="Pfam" id="PF13577">
    <property type="entry name" value="SnoaL_4"/>
    <property type="match status" value="1"/>
</dbReference>
<dbReference type="AlphaFoldDB" id="A0A368EIS9"/>